<dbReference type="InterPro" id="IPR001878">
    <property type="entry name" value="Znf_CCHC"/>
</dbReference>
<proteinExistence type="predicted"/>
<dbReference type="InterPro" id="IPR050195">
    <property type="entry name" value="Primate_lentivir_Gag_pol-like"/>
</dbReference>
<dbReference type="InterPro" id="IPR008916">
    <property type="entry name" value="Retrov_capsid_C"/>
</dbReference>
<feature type="domain" description="CCHC-type" evidence="6">
    <location>
        <begin position="175"/>
        <end position="190"/>
    </location>
</feature>
<evidence type="ECO:0000259" key="6">
    <source>
        <dbReference type="PROSITE" id="PS50158"/>
    </source>
</evidence>
<dbReference type="InterPro" id="IPR036875">
    <property type="entry name" value="Znf_CCHC_sf"/>
</dbReference>
<keyword evidence="4" id="KW-0862">Zinc</keyword>
<evidence type="ECO:0000256" key="4">
    <source>
        <dbReference type="ARBA" id="ARBA00022833"/>
    </source>
</evidence>
<accession>A0A3Q7QT19</accession>
<dbReference type="AlphaFoldDB" id="A0A3Q7QT19"/>
<dbReference type="Pfam" id="PF00607">
    <property type="entry name" value="Gag_p24"/>
    <property type="match status" value="1"/>
</dbReference>
<evidence type="ECO:0000256" key="3">
    <source>
        <dbReference type="ARBA" id="ARBA00022771"/>
    </source>
</evidence>
<keyword evidence="2" id="KW-0479">Metal-binding</keyword>
<dbReference type="Pfam" id="PF00098">
    <property type="entry name" value="zf-CCHC"/>
    <property type="match status" value="1"/>
</dbReference>
<dbReference type="RefSeq" id="XP_025749755.1">
    <property type="nucleotide sequence ID" value="XM_025893970.1"/>
</dbReference>
<dbReference type="Proteomes" id="UP000286641">
    <property type="component" value="Unplaced"/>
</dbReference>
<evidence type="ECO:0000256" key="2">
    <source>
        <dbReference type="ARBA" id="ARBA00022723"/>
    </source>
</evidence>
<reference evidence="8" key="2">
    <citation type="submission" date="2025-08" db="UniProtKB">
        <authorList>
            <consortium name="RefSeq"/>
        </authorList>
    </citation>
    <scope>IDENTIFICATION</scope>
    <source>
        <tissue evidence="8">Blood</tissue>
    </source>
</reference>
<gene>
    <name evidence="8" type="primary">LOC112840535</name>
</gene>
<dbReference type="PANTHER" id="PTHR40389">
    <property type="entry name" value="ENDOGENOUS RETROVIRUS GROUP K MEMBER 24 GAG POLYPROTEIN-RELATED"/>
    <property type="match status" value="1"/>
</dbReference>
<dbReference type="Gene3D" id="4.10.60.10">
    <property type="entry name" value="Zinc finger, CCHC-type"/>
    <property type="match status" value="1"/>
</dbReference>
<keyword evidence="7" id="KW-1185">Reference proteome</keyword>
<dbReference type="SMART" id="SM00343">
    <property type="entry name" value="ZnF_C2HC"/>
    <property type="match status" value="2"/>
</dbReference>
<dbReference type="PANTHER" id="PTHR40389:SF2">
    <property type="entry name" value="ENDOGENOUS RETROVIRUS GROUP K MEMBER 24 GAG POLYPROTEIN-RELATED"/>
    <property type="match status" value="1"/>
</dbReference>
<dbReference type="GO" id="GO:0008270">
    <property type="term" value="F:zinc ion binding"/>
    <property type="evidence" value="ECO:0007669"/>
    <property type="project" value="UniProtKB-KW"/>
</dbReference>
<keyword evidence="1" id="KW-0519">Myristate</keyword>
<dbReference type="SUPFAM" id="SSF57756">
    <property type="entry name" value="Retrovirus zinc finger-like domains"/>
    <property type="match status" value="2"/>
</dbReference>
<keyword evidence="1" id="KW-0449">Lipoprotein</keyword>
<dbReference type="InParanoid" id="A0A3Q7QT19"/>
<dbReference type="SUPFAM" id="SSF47353">
    <property type="entry name" value="Retrovirus capsid dimerization domain-like"/>
    <property type="match status" value="1"/>
</dbReference>
<sequence>MWFSELCMDWARQNALSPNPRIQVISYQMLAGIGQYSDIATQVNTPEEIHEQLREIGLEAWERIRPTGEHYGSWTKVIQKTNEPYVEFLSRLKLTLERTVIGEEARQQLLRLLAYENANEDCKRVILPIKDTGDINTFMKACKDVTSESRKMQLFAETMATTWHSLQSKQLDKMKCFGCGQPGHLRKNCKGKKLDKGRGPGICPRCKKGKHWARECRAKLNTSFAEKHQGNSISGPTPGGWTDLFLAPREVDPAKDQFERHRILSGDEQGIQTTMNFQYRPWHT</sequence>
<keyword evidence="3 5" id="KW-0863">Zinc-finger</keyword>
<dbReference type="Gene3D" id="1.10.375.10">
    <property type="entry name" value="Human Immunodeficiency Virus Type 1 Capsid Protein"/>
    <property type="match status" value="1"/>
</dbReference>
<dbReference type="Pfam" id="PF19317">
    <property type="entry name" value="Gag_p24_C"/>
    <property type="match status" value="1"/>
</dbReference>
<evidence type="ECO:0000313" key="7">
    <source>
        <dbReference type="Proteomes" id="UP000286641"/>
    </source>
</evidence>
<organism evidence="7 8">
    <name type="scientific">Callorhinus ursinus</name>
    <name type="common">Northern fur seal</name>
    <dbReference type="NCBI Taxonomy" id="34884"/>
    <lineage>
        <taxon>Eukaryota</taxon>
        <taxon>Metazoa</taxon>
        <taxon>Chordata</taxon>
        <taxon>Craniata</taxon>
        <taxon>Vertebrata</taxon>
        <taxon>Euteleostomi</taxon>
        <taxon>Mammalia</taxon>
        <taxon>Eutheria</taxon>
        <taxon>Laurasiatheria</taxon>
        <taxon>Carnivora</taxon>
        <taxon>Caniformia</taxon>
        <taxon>Pinnipedia</taxon>
        <taxon>Otariidae</taxon>
        <taxon>Callorhinus</taxon>
    </lineage>
</organism>
<evidence type="ECO:0000256" key="1">
    <source>
        <dbReference type="ARBA" id="ARBA00022707"/>
    </source>
</evidence>
<reference key="1">
    <citation type="submission" date="2019-01" db="UniProtKB">
        <authorList>
            <consortium name="RefSeq"/>
        </authorList>
    </citation>
    <scope>IDENTIFICATION</scope>
</reference>
<name>A0A3Q7QT19_CALUR</name>
<dbReference type="Gene3D" id="1.10.1200.30">
    <property type="match status" value="1"/>
</dbReference>
<dbReference type="GO" id="GO:0016032">
    <property type="term" value="P:viral process"/>
    <property type="evidence" value="ECO:0007669"/>
    <property type="project" value="InterPro"/>
</dbReference>
<evidence type="ECO:0000313" key="8">
    <source>
        <dbReference type="RefSeq" id="XP_025749755.1"/>
    </source>
</evidence>
<dbReference type="InterPro" id="IPR008919">
    <property type="entry name" value="Retrov_capsid_N"/>
</dbReference>
<evidence type="ECO:0000256" key="5">
    <source>
        <dbReference type="PROSITE-ProRule" id="PRU00047"/>
    </source>
</evidence>
<dbReference type="PROSITE" id="PS50158">
    <property type="entry name" value="ZF_CCHC"/>
    <property type="match status" value="1"/>
</dbReference>
<dbReference type="GO" id="GO:0003676">
    <property type="term" value="F:nucleic acid binding"/>
    <property type="evidence" value="ECO:0007669"/>
    <property type="project" value="InterPro"/>
</dbReference>
<dbReference type="Pfam" id="PF14787">
    <property type="entry name" value="zf-CCHC_5"/>
    <property type="match status" value="1"/>
</dbReference>
<dbReference type="InterPro" id="IPR045345">
    <property type="entry name" value="Gag_p24_C"/>
</dbReference>
<protein>
    <submittedName>
        <fullName evidence="8">Endogenous retrovirus group K member 6 Gag polyprotein-like</fullName>
    </submittedName>
</protein>